<reference evidence="1 2" key="1">
    <citation type="submission" date="2017-10" db="EMBL/GenBank/DDBJ databases">
        <title>Comparative genomics in systemic dimorphic fungi from Ajellomycetaceae.</title>
        <authorList>
            <person name="Munoz J.F."/>
            <person name="Mcewen J.G."/>
            <person name="Clay O.K."/>
            <person name="Cuomo C.A."/>
        </authorList>
    </citation>
    <scope>NUCLEOTIDE SEQUENCE [LARGE SCALE GENOMIC DNA]</scope>
    <source>
        <strain evidence="1 2">UAMH4076</strain>
    </source>
</reference>
<accession>A0A2B7ZJZ8</accession>
<dbReference type="Proteomes" id="UP000226031">
    <property type="component" value="Unassembled WGS sequence"/>
</dbReference>
<evidence type="ECO:0000313" key="1">
    <source>
        <dbReference type="EMBL" id="PGH33499.1"/>
    </source>
</evidence>
<keyword evidence="2" id="KW-1185">Reference proteome</keyword>
<sequence>MHAGFIIPGFVIGVFGLGISRYGLAGVEVAMLQEHYWQVDNAMVLLIHGGQTWSDFGGLDSAITIPGAGLAYTPSYLYRSEYGYLKNAPNSLSQEREVPELLLIPQAEYPLADNCSVVKPASEFTILPKNNSFIKLFSEGYSTNLGVSGERSDPGAFYPEHVNANNSTSYNLFSYTEIEAPRSTSYSMDRGNSPTFSSDDEKLRNLDILEISMWQMRIRYSDESLVHFDNVVASSISGMESPVIRTEDGTYEVNEPFLRISSTYATYSDILQGHVNIEEIHAIEMDPLIGIRC</sequence>
<proteinExistence type="predicted"/>
<dbReference type="AlphaFoldDB" id="A0A2B7ZJZ8"/>
<comment type="caution">
    <text evidence="1">The sequence shown here is derived from an EMBL/GenBank/DDBJ whole genome shotgun (WGS) entry which is preliminary data.</text>
</comment>
<name>A0A2B7ZJZ8_9EURO</name>
<protein>
    <submittedName>
        <fullName evidence="1">Uncharacterized protein</fullName>
    </submittedName>
</protein>
<evidence type="ECO:0000313" key="2">
    <source>
        <dbReference type="Proteomes" id="UP000226031"/>
    </source>
</evidence>
<gene>
    <name evidence="1" type="ORF">GX50_03655</name>
</gene>
<dbReference type="VEuPathDB" id="FungiDB:EMCG_05598"/>
<organism evidence="1 2">
    <name type="scientific">[Emmonsia] crescens</name>
    <dbReference type="NCBI Taxonomy" id="73230"/>
    <lineage>
        <taxon>Eukaryota</taxon>
        <taxon>Fungi</taxon>
        <taxon>Dikarya</taxon>
        <taxon>Ascomycota</taxon>
        <taxon>Pezizomycotina</taxon>
        <taxon>Eurotiomycetes</taxon>
        <taxon>Eurotiomycetidae</taxon>
        <taxon>Onygenales</taxon>
        <taxon>Ajellomycetaceae</taxon>
        <taxon>Emergomyces</taxon>
    </lineage>
</organism>
<dbReference type="EMBL" id="PDND01000061">
    <property type="protein sequence ID" value="PGH33499.1"/>
    <property type="molecule type" value="Genomic_DNA"/>
</dbReference>